<dbReference type="CDD" id="cd00090">
    <property type="entry name" value="HTH_ARSR"/>
    <property type="match status" value="1"/>
</dbReference>
<name>A0A8T5GDY1_9ARCH</name>
<dbReference type="EMBL" id="JABJNZ010000019">
    <property type="protein sequence ID" value="MBT4870169.1"/>
    <property type="molecule type" value="Genomic_DNA"/>
</dbReference>
<dbReference type="AlphaFoldDB" id="A0A8T5GDY1"/>
<evidence type="ECO:0000313" key="3">
    <source>
        <dbReference type="EMBL" id="MBT4870169.1"/>
    </source>
</evidence>
<gene>
    <name evidence="3" type="ORF">HON47_01190</name>
</gene>
<dbReference type="InterPro" id="IPR056504">
    <property type="entry name" value="HTH_HVO_0163_N"/>
</dbReference>
<feature type="domain" description="HTH arsR-type" evidence="1">
    <location>
        <begin position="85"/>
        <end position="128"/>
    </location>
</feature>
<feature type="domain" description="HVO-0163 N-terminal HTH" evidence="2">
    <location>
        <begin position="12"/>
        <end position="73"/>
    </location>
</feature>
<dbReference type="InterPro" id="IPR011991">
    <property type="entry name" value="ArsR-like_HTH"/>
</dbReference>
<dbReference type="Proteomes" id="UP000722459">
    <property type="component" value="Unassembled WGS sequence"/>
</dbReference>
<dbReference type="Pfam" id="PF01022">
    <property type="entry name" value="HTH_5"/>
    <property type="match status" value="1"/>
</dbReference>
<reference evidence="3" key="1">
    <citation type="journal article" date="2021" name="ISME J.">
        <title>Mercury methylation by metabolically versatile and cosmopolitan marine bacteria.</title>
        <authorList>
            <person name="Lin H."/>
            <person name="Ascher D.B."/>
            <person name="Myung Y."/>
            <person name="Lamborg C.H."/>
            <person name="Hallam S.J."/>
            <person name="Gionfriddo C.M."/>
            <person name="Holt K.E."/>
            <person name="Moreau J.W."/>
        </authorList>
    </citation>
    <scope>NUCLEOTIDE SEQUENCE</scope>
    <source>
        <strain evidence="3">SI075_bin30</strain>
    </source>
</reference>
<dbReference type="SUPFAM" id="SSF46785">
    <property type="entry name" value="Winged helix' DNA-binding domain"/>
    <property type="match status" value="2"/>
</dbReference>
<dbReference type="InterPro" id="IPR036390">
    <property type="entry name" value="WH_DNA-bd_sf"/>
</dbReference>
<dbReference type="GO" id="GO:0003700">
    <property type="term" value="F:DNA-binding transcription factor activity"/>
    <property type="evidence" value="ECO:0007669"/>
    <property type="project" value="InterPro"/>
</dbReference>
<organism evidence="3 4">
    <name type="scientific">Candidatus Iainarchaeum sp</name>
    <dbReference type="NCBI Taxonomy" id="3101447"/>
    <lineage>
        <taxon>Archaea</taxon>
        <taxon>Candidatus Iainarchaeota</taxon>
        <taxon>Candidatus Iainarchaeia</taxon>
        <taxon>Candidatus Iainarchaeales</taxon>
        <taxon>Candidatus Iainarchaeaceae</taxon>
        <taxon>Candidatus Iainarchaeum</taxon>
    </lineage>
</organism>
<dbReference type="InterPro" id="IPR001845">
    <property type="entry name" value="HTH_ArsR_DNA-bd_dom"/>
</dbReference>
<evidence type="ECO:0000313" key="4">
    <source>
        <dbReference type="Proteomes" id="UP000722459"/>
    </source>
</evidence>
<accession>A0A8T5GDY1</accession>
<dbReference type="Pfam" id="PF24266">
    <property type="entry name" value="HTH_HVO_0163_N"/>
    <property type="match status" value="1"/>
</dbReference>
<evidence type="ECO:0000259" key="2">
    <source>
        <dbReference type="Pfam" id="PF24266"/>
    </source>
</evidence>
<dbReference type="InterPro" id="IPR036388">
    <property type="entry name" value="WH-like_DNA-bd_sf"/>
</dbReference>
<dbReference type="PANTHER" id="PTHR36216">
    <property type="entry name" value="TRANSCRIPTIONAL REGULATOR, TRMB"/>
    <property type="match status" value="1"/>
</dbReference>
<protein>
    <submittedName>
        <fullName evidence="3">Winged helix-turn-helix transcriptional regulator</fullName>
    </submittedName>
</protein>
<evidence type="ECO:0000259" key="1">
    <source>
        <dbReference type="Pfam" id="PF01022"/>
    </source>
</evidence>
<dbReference type="PANTHER" id="PTHR36216:SF1">
    <property type="entry name" value="HTH ARSR-TYPE DOMAIN-CONTAINING PROTEIN"/>
    <property type="match status" value="1"/>
</dbReference>
<dbReference type="Gene3D" id="1.10.10.10">
    <property type="entry name" value="Winged helix-like DNA-binding domain superfamily/Winged helix DNA-binding domain"/>
    <property type="match status" value="2"/>
</dbReference>
<comment type="caution">
    <text evidence="3">The sequence shown here is derived from an EMBL/GenBank/DDBJ whole genome shotgun (WGS) entry which is preliminary data.</text>
</comment>
<proteinExistence type="predicted"/>
<sequence length="176" mass="21014">MDLEETMALSPRDRIYSMIIQNPGLHFREIQRRVDIATGALQYHIDYLKKKHLIYEEKEGKFSRFYAHQEQKIDEKLMNLLRQDQVRQIVLFLLTKRRATIKTIVKEMELSTSTTKFHLQKLLDTGIVLEKESQGKTFYSLKEREPIMELLIVYKKSFMDSLVDNFVEIWEEELGL</sequence>